<dbReference type="AlphaFoldDB" id="A0A7R8YLK4"/>
<evidence type="ECO:0000313" key="5">
    <source>
        <dbReference type="Proteomes" id="UP000594454"/>
    </source>
</evidence>
<name>A0A7R8YLK4_HERIL</name>
<reference evidence="4 5" key="1">
    <citation type="submission" date="2020-11" db="EMBL/GenBank/DDBJ databases">
        <authorList>
            <person name="Wallbank WR R."/>
            <person name="Pardo Diaz C."/>
            <person name="Kozak K."/>
            <person name="Martin S."/>
            <person name="Jiggins C."/>
            <person name="Moest M."/>
            <person name="Warren A I."/>
            <person name="Generalovic N T."/>
            <person name="Byers J.R.P. K."/>
            <person name="Montejo-Kovacevich G."/>
            <person name="Yen C E."/>
        </authorList>
    </citation>
    <scope>NUCLEOTIDE SEQUENCE [LARGE SCALE GENOMIC DNA]</scope>
</reference>
<accession>A0A7R8YLK4</accession>
<dbReference type="PANTHER" id="PTHR31809">
    <property type="entry name" value="BUD13 HOMOLOG"/>
    <property type="match status" value="1"/>
</dbReference>
<protein>
    <recommendedName>
        <fullName evidence="2">BUD13 homolog</fullName>
    </recommendedName>
</protein>
<dbReference type="GO" id="GO:0003723">
    <property type="term" value="F:RNA binding"/>
    <property type="evidence" value="ECO:0007669"/>
    <property type="project" value="TreeGrafter"/>
</dbReference>
<dbReference type="Pfam" id="PF09736">
    <property type="entry name" value="Bud13"/>
    <property type="match status" value="1"/>
</dbReference>
<evidence type="ECO:0000256" key="3">
    <source>
        <dbReference type="SAM" id="MobiDB-lite"/>
    </source>
</evidence>
<proteinExistence type="inferred from homology"/>
<dbReference type="Proteomes" id="UP000594454">
    <property type="component" value="Chromosome 1"/>
</dbReference>
<comment type="similarity">
    <text evidence="1">Belongs to the CWC26 family.</text>
</comment>
<feature type="compositionally biased region" description="Basic and acidic residues" evidence="3">
    <location>
        <begin position="91"/>
        <end position="128"/>
    </location>
</feature>
<dbReference type="GO" id="GO:0000398">
    <property type="term" value="P:mRNA splicing, via spliceosome"/>
    <property type="evidence" value="ECO:0007669"/>
    <property type="project" value="TreeGrafter"/>
</dbReference>
<feature type="region of interest" description="Disordered" evidence="3">
    <location>
        <begin position="44"/>
        <end position="134"/>
    </location>
</feature>
<dbReference type="InterPro" id="IPR018609">
    <property type="entry name" value="Bud13"/>
</dbReference>
<feature type="region of interest" description="Disordered" evidence="3">
    <location>
        <begin position="217"/>
        <end position="236"/>
    </location>
</feature>
<dbReference type="PANTHER" id="PTHR31809:SF0">
    <property type="entry name" value="BUD13 HOMOLOG"/>
    <property type="match status" value="1"/>
</dbReference>
<dbReference type="GO" id="GO:0005684">
    <property type="term" value="C:U2-type spliceosomal complex"/>
    <property type="evidence" value="ECO:0007669"/>
    <property type="project" value="TreeGrafter"/>
</dbReference>
<dbReference type="InterPro" id="IPR051112">
    <property type="entry name" value="CWC26_splicing_factor"/>
</dbReference>
<feature type="region of interest" description="Disordered" evidence="3">
    <location>
        <begin position="257"/>
        <end position="279"/>
    </location>
</feature>
<organism evidence="4 5">
    <name type="scientific">Hermetia illucens</name>
    <name type="common">Black soldier fly</name>
    <dbReference type="NCBI Taxonomy" id="343691"/>
    <lineage>
        <taxon>Eukaryota</taxon>
        <taxon>Metazoa</taxon>
        <taxon>Ecdysozoa</taxon>
        <taxon>Arthropoda</taxon>
        <taxon>Hexapoda</taxon>
        <taxon>Insecta</taxon>
        <taxon>Pterygota</taxon>
        <taxon>Neoptera</taxon>
        <taxon>Endopterygota</taxon>
        <taxon>Diptera</taxon>
        <taxon>Brachycera</taxon>
        <taxon>Stratiomyomorpha</taxon>
        <taxon>Stratiomyidae</taxon>
        <taxon>Hermetiinae</taxon>
        <taxon>Hermetia</taxon>
    </lineage>
</organism>
<sequence>MIVTLKAYATLTLHFVHFHIVSLAANSINIKHFPVSAERDLSPVRRRNRNSDDDLSPARKANRSDRDLSPVRRKNRSSDDDLSPVRRRNKHSDSPPRRPKENTRSQKHHDDNSDDETSKMKRTLDGKRAGLQNAKLLKEETEEFRRREDDLFKKMSNDVSGRNADVVVRDKRSGRVRDLEKEREKDEEKQRREKERQEVYSRWGKGLKQVEDYRSKVADDQHESNKPLARFADDDDLDKMLREKEHADDPMLEYMRQKNAKKSNAPKVPTYNGPFPENRFNIRPGYRWDGVDRSNGYEKKWINVQSQKTAVQEEAYRYSTEDM</sequence>
<dbReference type="InParanoid" id="A0A7R8YLK4"/>
<dbReference type="GO" id="GO:0070274">
    <property type="term" value="C:RES complex"/>
    <property type="evidence" value="ECO:0007669"/>
    <property type="project" value="TreeGrafter"/>
</dbReference>
<evidence type="ECO:0000313" key="4">
    <source>
        <dbReference type="EMBL" id="CAD7077625.1"/>
    </source>
</evidence>
<evidence type="ECO:0000256" key="2">
    <source>
        <dbReference type="ARBA" id="ARBA00014454"/>
    </source>
</evidence>
<feature type="region of interest" description="Disordered" evidence="3">
    <location>
        <begin position="174"/>
        <end position="200"/>
    </location>
</feature>
<gene>
    <name evidence="4" type="ORF">HERILL_LOCUS956</name>
</gene>
<dbReference type="OrthoDB" id="6022at2759"/>
<keyword evidence="5" id="KW-1185">Reference proteome</keyword>
<dbReference type="EMBL" id="LR899009">
    <property type="protein sequence ID" value="CAD7077625.1"/>
    <property type="molecule type" value="Genomic_DNA"/>
</dbReference>
<evidence type="ECO:0000256" key="1">
    <source>
        <dbReference type="ARBA" id="ARBA00011069"/>
    </source>
</evidence>
<feature type="compositionally biased region" description="Basic and acidic residues" evidence="3">
    <location>
        <begin position="174"/>
        <end position="199"/>
    </location>
</feature>